<gene>
    <name evidence="2" type="ORF">BCR35DRAFT_355395</name>
</gene>
<evidence type="ECO:0000313" key="2">
    <source>
        <dbReference type="EMBL" id="ORY58337.1"/>
    </source>
</evidence>
<dbReference type="Pfam" id="PF13302">
    <property type="entry name" value="Acetyltransf_3"/>
    <property type="match status" value="1"/>
</dbReference>
<dbReference type="OrthoDB" id="630895at2759"/>
<organism evidence="2 3">
    <name type="scientific">Leucosporidium creatinivorum</name>
    <dbReference type="NCBI Taxonomy" id="106004"/>
    <lineage>
        <taxon>Eukaryota</taxon>
        <taxon>Fungi</taxon>
        <taxon>Dikarya</taxon>
        <taxon>Basidiomycota</taxon>
        <taxon>Pucciniomycotina</taxon>
        <taxon>Microbotryomycetes</taxon>
        <taxon>Leucosporidiales</taxon>
        <taxon>Leucosporidium</taxon>
    </lineage>
</organism>
<dbReference type="InParanoid" id="A0A1Y2DGJ3"/>
<dbReference type="Gene3D" id="3.40.630.30">
    <property type="match status" value="1"/>
</dbReference>
<feature type="domain" description="N-acetyltransferase" evidence="1">
    <location>
        <begin position="163"/>
        <end position="229"/>
    </location>
</feature>
<accession>A0A1Y2DGJ3</accession>
<dbReference type="SUPFAM" id="SSF55729">
    <property type="entry name" value="Acyl-CoA N-acyltransferases (Nat)"/>
    <property type="match status" value="1"/>
</dbReference>
<dbReference type="InterPro" id="IPR016181">
    <property type="entry name" value="Acyl_CoA_acyltransferase"/>
</dbReference>
<dbReference type="InterPro" id="IPR000182">
    <property type="entry name" value="GNAT_dom"/>
</dbReference>
<evidence type="ECO:0000259" key="1">
    <source>
        <dbReference type="Pfam" id="PF13302"/>
    </source>
</evidence>
<evidence type="ECO:0000313" key="3">
    <source>
        <dbReference type="Proteomes" id="UP000193467"/>
    </source>
</evidence>
<keyword evidence="3" id="KW-1185">Reference proteome</keyword>
<dbReference type="EMBL" id="MCGR01000079">
    <property type="protein sequence ID" value="ORY58337.1"/>
    <property type="molecule type" value="Genomic_DNA"/>
</dbReference>
<dbReference type="Proteomes" id="UP000193467">
    <property type="component" value="Unassembled WGS sequence"/>
</dbReference>
<protein>
    <submittedName>
        <fullName evidence="2">GNAT domain-domain-containing protein</fullName>
    </submittedName>
</protein>
<dbReference type="InterPro" id="IPR051531">
    <property type="entry name" value="N-acetyltransferase"/>
</dbReference>
<dbReference type="PANTHER" id="PTHR43792:SF1">
    <property type="entry name" value="N-ACETYLTRANSFERASE DOMAIN-CONTAINING PROTEIN"/>
    <property type="match status" value="1"/>
</dbReference>
<dbReference type="PANTHER" id="PTHR43792">
    <property type="entry name" value="GNAT FAMILY, PUTATIVE (AFU_ORTHOLOGUE AFUA_3G00765)-RELATED-RELATED"/>
    <property type="match status" value="1"/>
</dbReference>
<name>A0A1Y2DGJ3_9BASI</name>
<comment type="caution">
    <text evidence="2">The sequence shown here is derived from an EMBL/GenBank/DDBJ whole genome shotgun (WGS) entry which is preliminary data.</text>
</comment>
<proteinExistence type="predicted"/>
<dbReference type="GO" id="GO:0016747">
    <property type="term" value="F:acyltransferase activity, transferring groups other than amino-acyl groups"/>
    <property type="evidence" value="ECO:0007669"/>
    <property type="project" value="InterPro"/>
</dbReference>
<sequence>MSTSTEDLQPSQIEHHLPSNYTPFILLTPRLLLAPTPSLLSNLAYRTLYASLHAIPEFCEMGFGPDWGPKVWDEQEAYEMVAKEVERNWAVRRLGDFGMGLWSGEREGKGRVLGGVEEWGEIRLVQGEELERSVKDGLWEQVEWAGYAGVREARLPPLEEGDDPRPSWLELVELRYGLSPAHWGKGLAPESARAVLRWAAAERGVKRFIAETEKLNVRSGAVLQRMGFEATETNFWKEESERCWVKPVATKEA</sequence>
<reference evidence="2 3" key="1">
    <citation type="submission" date="2016-07" db="EMBL/GenBank/DDBJ databases">
        <title>Pervasive Adenine N6-methylation of Active Genes in Fungi.</title>
        <authorList>
            <consortium name="DOE Joint Genome Institute"/>
            <person name="Mondo S.J."/>
            <person name="Dannebaum R.O."/>
            <person name="Kuo R.C."/>
            <person name="Labutti K."/>
            <person name="Haridas S."/>
            <person name="Kuo A."/>
            <person name="Salamov A."/>
            <person name="Ahrendt S.R."/>
            <person name="Lipzen A."/>
            <person name="Sullivan W."/>
            <person name="Andreopoulos W.B."/>
            <person name="Clum A."/>
            <person name="Lindquist E."/>
            <person name="Daum C."/>
            <person name="Ramamoorthy G.K."/>
            <person name="Gryganskyi A."/>
            <person name="Culley D."/>
            <person name="Magnuson J.K."/>
            <person name="James T.Y."/>
            <person name="O'Malley M.A."/>
            <person name="Stajich J.E."/>
            <person name="Spatafora J.W."/>
            <person name="Visel A."/>
            <person name="Grigoriev I.V."/>
        </authorList>
    </citation>
    <scope>NUCLEOTIDE SEQUENCE [LARGE SCALE GENOMIC DNA]</scope>
    <source>
        <strain evidence="2 3">62-1032</strain>
    </source>
</reference>
<dbReference type="AlphaFoldDB" id="A0A1Y2DGJ3"/>